<dbReference type="Gene3D" id="3.90.660.10">
    <property type="match status" value="2"/>
</dbReference>
<dbReference type="GO" id="GO:0016651">
    <property type="term" value="F:oxidoreductase activity, acting on NAD(P)H"/>
    <property type="evidence" value="ECO:0007669"/>
    <property type="project" value="InterPro"/>
</dbReference>
<keyword evidence="3" id="KW-1185">Reference proteome</keyword>
<evidence type="ECO:0000259" key="1">
    <source>
        <dbReference type="Pfam" id="PF01593"/>
    </source>
</evidence>
<dbReference type="InterPro" id="IPR036188">
    <property type="entry name" value="FAD/NAD-bd_sf"/>
</dbReference>
<dbReference type="OrthoDB" id="2161133at2759"/>
<sequence>MMLKEKLQQISIIILEKSKGTGGRMCTKRSPFGSSLDIGAQFITKTSDINHTHKRCYSELFQTGLLMPLQGTVEGLDVPSHSENYVCSSGSGSIVKHFLQLAGCEILFDHKVTRITNSHNKLKLLYDNNSSHEFDAVIFTIPVPQVLQLDGITSFIQNEELKKLKAVEYCSRFALSLFYKYNT</sequence>
<evidence type="ECO:0000313" key="3">
    <source>
        <dbReference type="Proteomes" id="UP000054359"/>
    </source>
</evidence>
<dbReference type="InterPro" id="IPR002937">
    <property type="entry name" value="Amino_oxidase"/>
</dbReference>
<dbReference type="Pfam" id="PF01593">
    <property type="entry name" value="Amino_oxidase"/>
    <property type="match status" value="2"/>
</dbReference>
<dbReference type="AlphaFoldDB" id="A0A087TCX4"/>
<protein>
    <submittedName>
        <fullName evidence="2">Renalase</fullName>
    </submittedName>
</protein>
<dbReference type="STRING" id="407821.A0A087TCX4"/>
<dbReference type="Proteomes" id="UP000054359">
    <property type="component" value="Unassembled WGS sequence"/>
</dbReference>
<dbReference type="PANTHER" id="PTHR23357:SF1">
    <property type="entry name" value="RENALASE"/>
    <property type="match status" value="1"/>
</dbReference>
<feature type="domain" description="Amine oxidase" evidence="1">
    <location>
        <begin position="79"/>
        <end position="147"/>
    </location>
</feature>
<accession>A0A087TCX4</accession>
<dbReference type="GO" id="GO:0005576">
    <property type="term" value="C:extracellular region"/>
    <property type="evidence" value="ECO:0007669"/>
    <property type="project" value="TreeGrafter"/>
</dbReference>
<dbReference type="SUPFAM" id="SSF51905">
    <property type="entry name" value="FAD/NAD(P)-binding domain"/>
    <property type="match status" value="1"/>
</dbReference>
<evidence type="ECO:0000313" key="2">
    <source>
        <dbReference type="EMBL" id="KFM62963.1"/>
    </source>
</evidence>
<proteinExistence type="predicted"/>
<reference evidence="2 3" key="1">
    <citation type="submission" date="2013-11" db="EMBL/GenBank/DDBJ databases">
        <title>Genome sequencing of Stegodyphus mimosarum.</title>
        <authorList>
            <person name="Bechsgaard J."/>
        </authorList>
    </citation>
    <scope>NUCLEOTIDE SEQUENCE [LARGE SCALE GENOMIC DNA]</scope>
</reference>
<feature type="domain" description="Amine oxidase" evidence="1">
    <location>
        <begin position="11"/>
        <end position="47"/>
    </location>
</feature>
<dbReference type="PANTHER" id="PTHR23357">
    <property type="entry name" value="RENALASE"/>
    <property type="match status" value="1"/>
</dbReference>
<name>A0A087TCX4_STEMI</name>
<organism evidence="2 3">
    <name type="scientific">Stegodyphus mimosarum</name>
    <name type="common">African social velvet spider</name>
    <dbReference type="NCBI Taxonomy" id="407821"/>
    <lineage>
        <taxon>Eukaryota</taxon>
        <taxon>Metazoa</taxon>
        <taxon>Ecdysozoa</taxon>
        <taxon>Arthropoda</taxon>
        <taxon>Chelicerata</taxon>
        <taxon>Arachnida</taxon>
        <taxon>Araneae</taxon>
        <taxon>Araneomorphae</taxon>
        <taxon>Entelegynae</taxon>
        <taxon>Eresoidea</taxon>
        <taxon>Eresidae</taxon>
        <taxon>Stegodyphus</taxon>
    </lineage>
</organism>
<dbReference type="OMA" id="CENGTSH"/>
<dbReference type="EMBL" id="KK114638">
    <property type="protein sequence ID" value="KFM62963.1"/>
    <property type="molecule type" value="Genomic_DNA"/>
</dbReference>
<dbReference type="InterPro" id="IPR040174">
    <property type="entry name" value="RNLS"/>
</dbReference>
<gene>
    <name evidence="2" type="ORF">X975_18397</name>
</gene>
<feature type="non-terminal residue" evidence="2">
    <location>
        <position position="183"/>
    </location>
</feature>